<dbReference type="CDD" id="cd08321">
    <property type="entry name" value="Pyrin_ASC-like"/>
    <property type="match status" value="1"/>
</dbReference>
<dbReference type="Ensembl" id="ENSCPBT00000021402.1">
    <property type="protein sequence ID" value="ENSCPBP00000018116.1"/>
    <property type="gene ID" value="ENSCPBG00000013237.1"/>
</dbReference>
<dbReference type="GO" id="GO:0005525">
    <property type="term" value="F:GTP binding"/>
    <property type="evidence" value="ECO:0007669"/>
    <property type="project" value="InterPro"/>
</dbReference>
<dbReference type="OrthoDB" id="10070673at2759"/>
<dbReference type="GeneTree" id="ENSGT00940000154390"/>
<dbReference type="KEGG" id="cpic:101951624"/>
<dbReference type="InterPro" id="IPR058641">
    <property type="entry name" value="GVIN1_dom"/>
</dbReference>
<dbReference type="InterPro" id="IPR057365">
    <property type="entry name" value="URGCP"/>
</dbReference>
<dbReference type="Pfam" id="PF25683">
    <property type="entry name" value="URGCP_GTPase"/>
    <property type="match status" value="1"/>
</dbReference>
<dbReference type="PANTHER" id="PTHR14819">
    <property type="entry name" value="GTP-BINDING"/>
    <property type="match status" value="1"/>
</dbReference>
<dbReference type="InterPro" id="IPR027417">
    <property type="entry name" value="P-loop_NTPase"/>
</dbReference>
<evidence type="ECO:0000256" key="2">
    <source>
        <dbReference type="SAM" id="Coils"/>
    </source>
</evidence>
<reference evidence="4" key="2">
    <citation type="submission" date="2025-09" db="UniProtKB">
        <authorList>
            <consortium name="Ensembl"/>
        </authorList>
    </citation>
    <scope>IDENTIFICATION</scope>
</reference>
<dbReference type="GeneID" id="101951624"/>
<feature type="coiled-coil region" evidence="2">
    <location>
        <begin position="1118"/>
        <end position="1145"/>
    </location>
</feature>
<dbReference type="OMA" id="NCELHAG"/>
<dbReference type="SMART" id="SM01289">
    <property type="entry name" value="PYRIN"/>
    <property type="match status" value="1"/>
</dbReference>
<dbReference type="PROSITE" id="PS50824">
    <property type="entry name" value="DAPIN"/>
    <property type="match status" value="1"/>
</dbReference>
<evidence type="ECO:0000256" key="3">
    <source>
        <dbReference type="SAM" id="MobiDB-lite"/>
    </source>
</evidence>
<reference evidence="4" key="1">
    <citation type="submission" date="2025-08" db="UniProtKB">
        <authorList>
            <consortium name="Ensembl"/>
        </authorList>
    </citation>
    <scope>IDENTIFICATION</scope>
</reference>
<dbReference type="Gene3D" id="1.10.533.10">
    <property type="entry name" value="Death Domain, Fas"/>
    <property type="match status" value="1"/>
</dbReference>
<protein>
    <submittedName>
        <fullName evidence="4">Uncharacterized protein</fullName>
    </submittedName>
</protein>
<proteinExistence type="inferred from homology"/>
<keyword evidence="5" id="KW-1185">Reference proteome</keyword>
<evidence type="ECO:0000313" key="4">
    <source>
        <dbReference type="Ensembl" id="ENSCPBP00000018116.1"/>
    </source>
</evidence>
<sequence length="1681" mass="193457">MEETVRDHLLGTLEDLGEEFETFTSKGSEIQLQEGSGNIPWNTLQVADPRDLTEELLHGCKDDDGVEVTRKVLRAINQQDLAERLTKTTGGGGSNPDQESETHQDPEMVGEELLKERRGALQDILAKLKMEQHKSMKLGLRDLQEINPESLKDWTPRALGDLPWHFLRKVMALNGTARNTNFWQGATGDQASSEENGRQGGGGNVLHHSNSDARDSLHPLDVLCAVLFCSDSFLQQEILSKMSMCQFALPLLLPALDTPKCTLMLWAMRDIMRKWRPHSLAESRGFREESLVLTAMPTISFVRVGSCNFSKSKLLNEVLSPSQQHHNFFIHRDMESGNVPREIADGLVEISWYFPAGNEDSYLFPEPIAVTNLRGDIESHWLQFSFLTEISSAVFIVTESISERQYTLLSSLQRSATKYYFILSAQAEKCSETLGFLNKLAPVLNLNKFNVLEKSNDTNETEFVENLQRMIRSIMNSSNKRGNMEAVATAARELGVLVDEDCEECQSGSMWAREITVNMRDVTNCKAEMLKLQGDLWNTLTKVEKELCRMKEQGTVPPEDYKMQLKEKLSELHAQQNNCELNDGLIKFINGLEQLSAVEKHHFLKWLKYTLDHIAKDEHSRLQVQYNALAGDPQKLEELNKLISSDSLGVEHFLRELGQLYEAEHAMVKEGKMAESQKQFTRLPGIAADLMLEGFPMELIDGDVSNIPLQWVTDVLTQLHAKLGGRSRMLVLTVLGGQSTGKSTLLNTMFGLQFAVSSGQCMRGAFMSLIKVAETFQQELGCDFILVIDTEGLKAPELAKVEDNYQHDNELATLVIGLSDITIVNMTTENVTEMKDVLQIMVHAFLRIKEIGQNPQCLFVHQNVSDVSVHGQNTRDRKYLLEQLNEMTKAAARMEKLHKEVTFSDIMDYDPKIQDWYLPSLWHGVPPMAPVNLEYSESVGELKKHLFQFIRIHSVEIAPKNIPQFTEWVKSLWNALKHENFCFSFRNPFATEAYNQLSAKFSELEWELKKKMHLWLSEQETFIQNQAPDELESEILAQLSQETQQKLQHEEDKIFECLEKYIKDGASGTRMLEIKEDFIRSTRSTTTTFHHYSHQQLERAKNNRKHYCKYYNSEAEFRKIIEQEVDKLLEDCRSRERKLNNEELEREFQAMWREVLSESMLFSSMKRLIFQEMQSLLQEDLEIRGKLMPQEARSLLYYSMSSFTMKKEYLDLAWSETLKELFTKESWHKAEEIATSLMRQCSAYIDEKANSKGDYDEIYCRELLCMINERLQQEDVSKLHTSGCFEVDLKLHILGEAATVFQEIHDSFKKETDPQQSLKKLKLQYFSILKDLYLDKEVSHKRARDFSDQCLKPALVDYMKKRLGISMADDILRNGQSINYASRGFFQFTTQKKLLEENDFYNYVRYIENYEDFVKSQIQRHLVDHYSENEGLEDLEREILSTVIEKVRGALENSEDKSNTVSAFIDNFCQVLQKDLVISKDCLVGIRFINSINTGKFAAFIQTSLSDLEQQILAEFKNLEIEFKLSLLSVKPQDEIFKRVFGCGKQCPFCKVPCEAVGTDHKEHFASVHRPQGLGAYRCNETNILVYELCSSAVVSNGTFLCPETQWEVHLYKDYRTIFPDWRIQPDPSINASDYWKFVFKEFNQEFAEAYIAEPAELPGDWEKITKEQALESLEEAFKMK</sequence>
<evidence type="ECO:0000313" key="5">
    <source>
        <dbReference type="Proteomes" id="UP000694380"/>
    </source>
</evidence>
<organism evidence="4 5">
    <name type="scientific">Chrysemys picta bellii</name>
    <name type="common">Western painted turtle</name>
    <name type="synonym">Emys bellii</name>
    <dbReference type="NCBI Taxonomy" id="8478"/>
    <lineage>
        <taxon>Eukaryota</taxon>
        <taxon>Metazoa</taxon>
        <taxon>Chordata</taxon>
        <taxon>Craniata</taxon>
        <taxon>Vertebrata</taxon>
        <taxon>Euteleostomi</taxon>
        <taxon>Archelosauria</taxon>
        <taxon>Testudinata</taxon>
        <taxon>Testudines</taxon>
        <taxon>Cryptodira</taxon>
        <taxon>Durocryptodira</taxon>
        <taxon>Testudinoidea</taxon>
        <taxon>Emydidae</taxon>
        <taxon>Chrysemys</taxon>
    </lineage>
</organism>
<dbReference type="Pfam" id="PF02758">
    <property type="entry name" value="PYRIN"/>
    <property type="match status" value="1"/>
</dbReference>
<dbReference type="InterPro" id="IPR052986">
    <property type="entry name" value="VLIG_GTPase"/>
</dbReference>
<dbReference type="SUPFAM" id="SSF47986">
    <property type="entry name" value="DEATH domain"/>
    <property type="match status" value="1"/>
</dbReference>
<feature type="compositionally biased region" description="Polar residues" evidence="3">
    <location>
        <begin position="183"/>
        <end position="194"/>
    </location>
</feature>
<comment type="similarity">
    <text evidence="1">Belongs to the TRAFAC class dynamin-like GTPase superfamily. Very large inducible GTPase (VLIG) family.</text>
</comment>
<feature type="region of interest" description="Disordered" evidence="3">
    <location>
        <begin position="183"/>
        <end position="210"/>
    </location>
</feature>
<gene>
    <name evidence="4" type="primary">LOC101951624</name>
</gene>
<dbReference type="SUPFAM" id="SSF52540">
    <property type="entry name" value="P-loop containing nucleoside triphosphate hydrolases"/>
    <property type="match status" value="1"/>
</dbReference>
<dbReference type="Gene3D" id="3.40.50.300">
    <property type="entry name" value="P-loop containing nucleotide triphosphate hydrolases"/>
    <property type="match status" value="1"/>
</dbReference>
<dbReference type="InterPro" id="IPR004020">
    <property type="entry name" value="DAPIN"/>
</dbReference>
<dbReference type="InterPro" id="IPR011029">
    <property type="entry name" value="DEATH-like_dom_sf"/>
</dbReference>
<dbReference type="PROSITE" id="PS51717">
    <property type="entry name" value="G_VLIG"/>
    <property type="match status" value="1"/>
</dbReference>
<dbReference type="InterPro" id="IPR030383">
    <property type="entry name" value="G_VLIG_dom"/>
</dbReference>
<evidence type="ECO:0000256" key="1">
    <source>
        <dbReference type="ARBA" id="ARBA00006828"/>
    </source>
</evidence>
<dbReference type="Pfam" id="PF25974">
    <property type="entry name" value="URGCP_9th"/>
    <property type="match status" value="1"/>
</dbReference>
<dbReference type="Pfam" id="PF25496">
    <property type="entry name" value="URGCP"/>
    <property type="match status" value="1"/>
</dbReference>
<dbReference type="PANTHER" id="PTHR14819:SF9">
    <property type="entry name" value="UP-REGULATOR OF CELL PROLIFERATION-LIKE"/>
    <property type="match status" value="1"/>
</dbReference>
<keyword evidence="2" id="KW-0175">Coiled coil</keyword>
<dbReference type="Proteomes" id="UP000694380">
    <property type="component" value="Unplaced"/>
</dbReference>
<feature type="region of interest" description="Disordered" evidence="3">
    <location>
        <begin position="82"/>
        <end position="107"/>
    </location>
</feature>
<accession>A0A8C3HHC3</accession>
<name>A0A8C3HHC3_CHRPI</name>